<organism evidence="3 4">
    <name type="scientific">Glutamicibacter nicotianae</name>
    <name type="common">Arthrobacter nicotianae</name>
    <dbReference type="NCBI Taxonomy" id="37929"/>
    <lineage>
        <taxon>Bacteria</taxon>
        <taxon>Bacillati</taxon>
        <taxon>Actinomycetota</taxon>
        <taxon>Actinomycetes</taxon>
        <taxon>Micrococcales</taxon>
        <taxon>Micrococcaceae</taxon>
        <taxon>Glutamicibacter</taxon>
    </lineage>
</organism>
<dbReference type="RefSeq" id="WP_141356142.1">
    <property type="nucleotide sequence ID" value="NZ_BAAAWM010000001.1"/>
</dbReference>
<sequence>MEQINLLLEGFSNALTPMNLLWVLLGALLGTAVGVLPGLGSAMAVALLLPITFSLDPTAAFIMFAGVYYGGLFGDSTSGILLNTPGNSSAIASTFEGHRMARNGLAAKALATAAVGAFMGGLLATTVVVFFAPTLVKLATAFGPAEYFALAVFAFLAISSVVSDSIVKGLVALGIGLVLAMVGVDGPSGTIRYTLGLPQLFDGISIVVITVGLLALGEVLHIASRIHRDPEADKIKPSGRPRLHRHDIKKALPAWLRGTAFGLPFGIIPAGGSEVPTFLAYGTEKRLAQRRGDIEFGQMGSIRGVAAPEAAANATAGTAMGALLALGLPTSATAAIMIAAFQQYGMQPGPLLFERSGPMVWTLLASLFIGLVILLVMNMQFAVLWAKLLLVPRHYLYAGITVLSVLGVYAISAALLDLWILLGVGLLGFVMRRYEIPLAPVLIAVILGPLAETELRRALTVSEGDIGILVDSSITVILYTVLALALAFTGIKHMREKKKAKALAEEQGQPANA</sequence>
<dbReference type="PANTHER" id="PTHR35342:SF5">
    <property type="entry name" value="TRICARBOXYLIC TRANSPORT PROTEIN"/>
    <property type="match status" value="1"/>
</dbReference>
<reference evidence="3 4" key="1">
    <citation type="submission" date="2019-06" db="EMBL/GenBank/DDBJ databases">
        <title>Whole genome shotgun sequence of Glutamicibacter nicotianae NBRC 14234.</title>
        <authorList>
            <person name="Hosoyama A."/>
            <person name="Uohara A."/>
            <person name="Ohji S."/>
            <person name="Ichikawa N."/>
        </authorList>
    </citation>
    <scope>NUCLEOTIDE SEQUENCE [LARGE SCALE GENOMIC DNA]</scope>
    <source>
        <strain evidence="3 4">NBRC 14234</strain>
    </source>
</reference>
<feature type="transmembrane region" description="Helical" evidence="1">
    <location>
        <begin position="434"/>
        <end position="451"/>
    </location>
</feature>
<evidence type="ECO:0000259" key="2">
    <source>
        <dbReference type="Pfam" id="PF01970"/>
    </source>
</evidence>
<feature type="domain" description="DUF112" evidence="2">
    <location>
        <begin position="20"/>
        <end position="442"/>
    </location>
</feature>
<dbReference type="Proteomes" id="UP000316242">
    <property type="component" value="Unassembled WGS sequence"/>
</dbReference>
<feature type="transmembrane region" description="Helical" evidence="1">
    <location>
        <begin position="204"/>
        <end position="224"/>
    </location>
</feature>
<evidence type="ECO:0000313" key="3">
    <source>
        <dbReference type="EMBL" id="GEC11559.1"/>
    </source>
</evidence>
<keyword evidence="1" id="KW-0812">Transmembrane</keyword>
<feature type="transmembrane region" description="Helical" evidence="1">
    <location>
        <begin position="138"/>
        <end position="158"/>
    </location>
</feature>
<comment type="caution">
    <text evidence="3">The sequence shown here is derived from an EMBL/GenBank/DDBJ whole genome shotgun (WGS) entry which is preliminary data.</text>
</comment>
<feature type="transmembrane region" description="Helical" evidence="1">
    <location>
        <begin position="109"/>
        <end position="132"/>
    </location>
</feature>
<feature type="transmembrane region" description="Helical" evidence="1">
    <location>
        <begin position="395"/>
        <end position="422"/>
    </location>
</feature>
<evidence type="ECO:0000256" key="1">
    <source>
        <dbReference type="SAM" id="Phobius"/>
    </source>
</evidence>
<feature type="transmembrane region" description="Helical" evidence="1">
    <location>
        <begin position="165"/>
        <end position="184"/>
    </location>
</feature>
<keyword evidence="1" id="KW-0472">Membrane</keyword>
<accession>A0ABQ0RIB5</accession>
<gene>
    <name evidence="3" type="ORF">ANI01nite_07620</name>
</gene>
<feature type="transmembrane region" description="Helical" evidence="1">
    <location>
        <begin position="319"/>
        <end position="341"/>
    </location>
</feature>
<dbReference type="InterPro" id="IPR002823">
    <property type="entry name" value="DUF112_TM"/>
</dbReference>
<name>A0ABQ0RIB5_GLUNI</name>
<dbReference type="PANTHER" id="PTHR35342">
    <property type="entry name" value="TRICARBOXYLIC TRANSPORT PROTEIN"/>
    <property type="match status" value="1"/>
</dbReference>
<keyword evidence="4" id="KW-1185">Reference proteome</keyword>
<dbReference type="Pfam" id="PF01970">
    <property type="entry name" value="TctA"/>
    <property type="match status" value="1"/>
</dbReference>
<feature type="transmembrane region" description="Helical" evidence="1">
    <location>
        <begin position="361"/>
        <end position="383"/>
    </location>
</feature>
<protein>
    <recommendedName>
        <fullName evidence="2">DUF112 domain-containing protein</fullName>
    </recommendedName>
</protein>
<feature type="transmembrane region" description="Helical" evidence="1">
    <location>
        <begin position="466"/>
        <end position="491"/>
    </location>
</feature>
<feature type="transmembrane region" description="Helical" evidence="1">
    <location>
        <begin position="20"/>
        <end position="49"/>
    </location>
</feature>
<evidence type="ECO:0000313" key="4">
    <source>
        <dbReference type="Proteomes" id="UP000316242"/>
    </source>
</evidence>
<dbReference type="EMBL" id="BJNE01000002">
    <property type="protein sequence ID" value="GEC11559.1"/>
    <property type="molecule type" value="Genomic_DNA"/>
</dbReference>
<keyword evidence="1" id="KW-1133">Transmembrane helix</keyword>
<proteinExistence type="predicted"/>